<keyword evidence="11" id="KW-1185">Reference proteome</keyword>
<evidence type="ECO:0000256" key="8">
    <source>
        <dbReference type="ARBA" id="ARBA00045204"/>
    </source>
</evidence>
<dbReference type="Proteomes" id="UP000800041">
    <property type="component" value="Unassembled WGS sequence"/>
</dbReference>
<dbReference type="AlphaFoldDB" id="A0A6G1GLU0"/>
<dbReference type="GO" id="GO:0006465">
    <property type="term" value="P:signal peptide processing"/>
    <property type="evidence" value="ECO:0007669"/>
    <property type="project" value="InterPro"/>
</dbReference>
<evidence type="ECO:0000256" key="4">
    <source>
        <dbReference type="ARBA" id="ARBA00022692"/>
    </source>
</evidence>
<name>A0A6G1GLU0_9PEZI</name>
<dbReference type="GO" id="GO:0045047">
    <property type="term" value="P:protein targeting to ER"/>
    <property type="evidence" value="ECO:0007669"/>
    <property type="project" value="TreeGrafter"/>
</dbReference>
<protein>
    <recommendedName>
        <fullName evidence="3">Signal peptidase complex subunit 1</fullName>
    </recommendedName>
</protein>
<keyword evidence="6 9" id="KW-1133">Transmembrane helix</keyword>
<keyword evidence="7 9" id="KW-0472">Membrane</keyword>
<comment type="function">
    <text evidence="8">Component of the signal peptidase complex (SPC) which catalyzes the cleavage of N-terminal signal sequences from nascent proteins as they are translocated into the lumen of the endoplasmic reticulum. Dispensable for SPC enzymatic activity.</text>
</comment>
<comment type="similarity">
    <text evidence="2">Belongs to the SPCS1 family.</text>
</comment>
<dbReference type="InterPro" id="IPR009542">
    <property type="entry name" value="Spc1/SPCS1"/>
</dbReference>
<dbReference type="EMBL" id="ML977193">
    <property type="protein sequence ID" value="KAF1981784.1"/>
    <property type="molecule type" value="Genomic_DNA"/>
</dbReference>
<dbReference type="OrthoDB" id="263893at2759"/>
<reference evidence="10" key="1">
    <citation type="journal article" date="2020" name="Stud. Mycol.">
        <title>101 Dothideomycetes genomes: a test case for predicting lifestyles and emergence of pathogens.</title>
        <authorList>
            <person name="Haridas S."/>
            <person name="Albert R."/>
            <person name="Binder M."/>
            <person name="Bloem J."/>
            <person name="Labutti K."/>
            <person name="Salamov A."/>
            <person name="Andreopoulos B."/>
            <person name="Baker S."/>
            <person name="Barry K."/>
            <person name="Bills G."/>
            <person name="Bluhm B."/>
            <person name="Cannon C."/>
            <person name="Castanera R."/>
            <person name="Culley D."/>
            <person name="Daum C."/>
            <person name="Ezra D."/>
            <person name="Gonzalez J."/>
            <person name="Henrissat B."/>
            <person name="Kuo A."/>
            <person name="Liang C."/>
            <person name="Lipzen A."/>
            <person name="Lutzoni F."/>
            <person name="Magnuson J."/>
            <person name="Mondo S."/>
            <person name="Nolan M."/>
            <person name="Ohm R."/>
            <person name="Pangilinan J."/>
            <person name="Park H.-J."/>
            <person name="Ramirez L."/>
            <person name="Alfaro M."/>
            <person name="Sun H."/>
            <person name="Tritt A."/>
            <person name="Yoshinaga Y."/>
            <person name="Zwiers L.-H."/>
            <person name="Turgeon B."/>
            <person name="Goodwin S."/>
            <person name="Spatafora J."/>
            <person name="Crous P."/>
            <person name="Grigoriev I."/>
        </authorList>
    </citation>
    <scope>NUCLEOTIDE SEQUENCE</scope>
    <source>
        <strain evidence="10">CBS 113979</strain>
    </source>
</reference>
<dbReference type="PANTHER" id="PTHR13202:SF0">
    <property type="entry name" value="SIGNAL PEPTIDASE COMPLEX SUBUNIT 1"/>
    <property type="match status" value="1"/>
</dbReference>
<keyword evidence="4 9" id="KW-0812">Transmembrane</keyword>
<dbReference type="Pfam" id="PF06645">
    <property type="entry name" value="SPC12"/>
    <property type="match status" value="1"/>
</dbReference>
<keyword evidence="5" id="KW-0256">Endoplasmic reticulum</keyword>
<gene>
    <name evidence="10" type="ORF">K402DRAFT_398177</name>
</gene>
<evidence type="ECO:0000313" key="10">
    <source>
        <dbReference type="EMBL" id="KAF1981784.1"/>
    </source>
</evidence>
<evidence type="ECO:0000256" key="7">
    <source>
        <dbReference type="ARBA" id="ARBA00023136"/>
    </source>
</evidence>
<evidence type="ECO:0000256" key="5">
    <source>
        <dbReference type="ARBA" id="ARBA00022824"/>
    </source>
</evidence>
<evidence type="ECO:0000256" key="2">
    <source>
        <dbReference type="ARBA" id="ARBA00005245"/>
    </source>
</evidence>
<evidence type="ECO:0000256" key="1">
    <source>
        <dbReference type="ARBA" id="ARBA00004477"/>
    </source>
</evidence>
<dbReference type="GO" id="GO:0005787">
    <property type="term" value="C:signal peptidase complex"/>
    <property type="evidence" value="ECO:0007669"/>
    <property type="project" value="InterPro"/>
</dbReference>
<evidence type="ECO:0000313" key="11">
    <source>
        <dbReference type="Proteomes" id="UP000800041"/>
    </source>
</evidence>
<feature type="transmembrane region" description="Helical" evidence="9">
    <location>
        <begin position="53"/>
        <end position="75"/>
    </location>
</feature>
<sequence>MAEELLEKARDVFEGQIDFEGQRLAEYLTQGILTLVGAVAFLYGYFTQDIYMTLWIGLAGTALTFVAVVPPWPFFNKHPLQWLPPQNGYSGINIEVDRKKTS</sequence>
<evidence type="ECO:0000256" key="9">
    <source>
        <dbReference type="SAM" id="Phobius"/>
    </source>
</evidence>
<evidence type="ECO:0000256" key="3">
    <source>
        <dbReference type="ARBA" id="ARBA00017059"/>
    </source>
</evidence>
<organism evidence="10 11">
    <name type="scientific">Aulographum hederae CBS 113979</name>
    <dbReference type="NCBI Taxonomy" id="1176131"/>
    <lineage>
        <taxon>Eukaryota</taxon>
        <taxon>Fungi</taxon>
        <taxon>Dikarya</taxon>
        <taxon>Ascomycota</taxon>
        <taxon>Pezizomycotina</taxon>
        <taxon>Dothideomycetes</taxon>
        <taxon>Pleosporomycetidae</taxon>
        <taxon>Aulographales</taxon>
        <taxon>Aulographaceae</taxon>
    </lineage>
</organism>
<comment type="subcellular location">
    <subcellularLocation>
        <location evidence="1">Endoplasmic reticulum membrane</location>
        <topology evidence="1">Multi-pass membrane protein</topology>
    </subcellularLocation>
</comment>
<proteinExistence type="inferred from homology"/>
<dbReference type="PANTHER" id="PTHR13202">
    <property type="entry name" value="MICROSOMAL SIGNAL PEPTIDASE 12 KDA SUBUNIT"/>
    <property type="match status" value="1"/>
</dbReference>
<accession>A0A6G1GLU0</accession>
<feature type="transmembrane region" description="Helical" evidence="9">
    <location>
        <begin position="27"/>
        <end position="46"/>
    </location>
</feature>
<evidence type="ECO:0000256" key="6">
    <source>
        <dbReference type="ARBA" id="ARBA00022989"/>
    </source>
</evidence>